<accession>T1IZ22</accession>
<protein>
    <recommendedName>
        <fullName evidence="7">Arf-GAP domain-containing protein</fullName>
    </recommendedName>
</protein>
<reference evidence="8" key="2">
    <citation type="submission" date="2015-02" db="UniProtKB">
        <authorList>
            <consortium name="EnsemblMetazoa"/>
        </authorList>
    </citation>
    <scope>IDENTIFICATION</scope>
</reference>
<dbReference type="HOGENOM" id="CLU_433017_0_0_1"/>
<dbReference type="FunFam" id="1.10.220.150:FF:000005">
    <property type="entry name" value="Arf-GAP domain and FG repeat-containing protein 1"/>
    <property type="match status" value="1"/>
</dbReference>
<dbReference type="OMA" id="MVCKQIW"/>
<name>T1IZ22_STRMM</name>
<dbReference type="AlphaFoldDB" id="T1IZ22"/>
<dbReference type="InterPro" id="IPR038508">
    <property type="entry name" value="ArfGAP_dom_sf"/>
</dbReference>
<dbReference type="SMART" id="SM00105">
    <property type="entry name" value="ArfGap"/>
    <property type="match status" value="1"/>
</dbReference>
<sequence length="632" mass="67655">MAANKRRQDEKHLKILRELGSQPHNKQCFDCHQRGPTYINMTIGSFVCTSCSGILRGLNPPYRVKSISMTSFTPEEIEFIRGKGNEYCRRVWLGTHDSRGIVEPESKDEQRIKDFMIQKYERKRWYVDPSMLPKNQVLPSPAASAPTTPVPEVKPLTALVNYAVKPTGHNRILATSVSNPGLSSSHQNNTHRPSLDLLSEFSGDPFASANSSSSQTANFANFENFNSSVAVDSLPRSQSHSSSLTQISLHNPSQNTFILKRPHPKSSLRNNHSLSFPRPNLPKTWQSFDDSVPPLSKLDSELARISEIKSTSCQSMSDFERKNGTDRHVQQSASSSILPIATSVFSTGTMSSPPSVGSTPMSTASASSQFANFAMSGTAPATSPGSLAPSATSGTTSTTNTLPQSSSSSVVSAPAQDKYAALADLDNLFNSTSNANTNPPEWDGKTSTPTWNVNGIGNVPTGYGNTPANTPSSGFISTGSSPNPFSPNNQQTWTPTQPPPSGFATGNPFAAGFHTPQSNAGSFGQFNSPPSSTGGFPAVNGQFNNVQNGGFPPTQQPTTNTVWPTAGPVTGGWMNFNVNQSQGQTPYSSSNSFAPTKSLTGTQYVWQTPAGNPFMVNSAAIPPRSNSSNPFL</sequence>
<evidence type="ECO:0000256" key="3">
    <source>
        <dbReference type="ARBA" id="ARBA00022771"/>
    </source>
</evidence>
<proteinExistence type="predicted"/>
<dbReference type="eggNOG" id="KOG0702">
    <property type="taxonomic scope" value="Eukaryota"/>
</dbReference>
<reference evidence="9" key="1">
    <citation type="submission" date="2011-05" db="EMBL/GenBank/DDBJ databases">
        <authorList>
            <person name="Richards S.R."/>
            <person name="Qu J."/>
            <person name="Jiang H."/>
            <person name="Jhangiani S.N."/>
            <person name="Agravi P."/>
            <person name="Goodspeed R."/>
            <person name="Gross S."/>
            <person name="Mandapat C."/>
            <person name="Jackson L."/>
            <person name="Mathew T."/>
            <person name="Pu L."/>
            <person name="Thornton R."/>
            <person name="Saada N."/>
            <person name="Wilczek-Boney K.B."/>
            <person name="Lee S."/>
            <person name="Kovar C."/>
            <person name="Wu Y."/>
            <person name="Scherer S.E."/>
            <person name="Worley K.C."/>
            <person name="Muzny D.M."/>
            <person name="Gibbs R."/>
        </authorList>
    </citation>
    <scope>NUCLEOTIDE SEQUENCE</scope>
    <source>
        <strain evidence="9">Brora</strain>
    </source>
</reference>
<dbReference type="InterPro" id="IPR052248">
    <property type="entry name" value="Arf-GAP_FG-repeat_protein"/>
</dbReference>
<dbReference type="GO" id="GO:0005737">
    <property type="term" value="C:cytoplasm"/>
    <property type="evidence" value="ECO:0007669"/>
    <property type="project" value="TreeGrafter"/>
</dbReference>
<keyword evidence="4" id="KW-0862">Zinc</keyword>
<keyword evidence="2" id="KW-0677">Repeat</keyword>
<organism evidence="8 9">
    <name type="scientific">Strigamia maritima</name>
    <name type="common">European centipede</name>
    <name type="synonym">Geophilus maritimus</name>
    <dbReference type="NCBI Taxonomy" id="126957"/>
    <lineage>
        <taxon>Eukaryota</taxon>
        <taxon>Metazoa</taxon>
        <taxon>Ecdysozoa</taxon>
        <taxon>Arthropoda</taxon>
        <taxon>Myriapoda</taxon>
        <taxon>Chilopoda</taxon>
        <taxon>Pleurostigmophora</taxon>
        <taxon>Geophilomorpha</taxon>
        <taxon>Linotaeniidae</taxon>
        <taxon>Strigamia</taxon>
    </lineage>
</organism>
<dbReference type="InterPro" id="IPR001164">
    <property type="entry name" value="ArfGAP_dom"/>
</dbReference>
<keyword evidence="9" id="KW-1185">Reference proteome</keyword>
<dbReference type="EMBL" id="JH431704">
    <property type="status" value="NOT_ANNOTATED_CDS"/>
    <property type="molecule type" value="Genomic_DNA"/>
</dbReference>
<dbReference type="Gene3D" id="1.10.220.150">
    <property type="entry name" value="Arf GTPase activating protein"/>
    <property type="match status" value="1"/>
</dbReference>
<dbReference type="GO" id="GO:0005096">
    <property type="term" value="F:GTPase activator activity"/>
    <property type="evidence" value="ECO:0007669"/>
    <property type="project" value="InterPro"/>
</dbReference>
<dbReference type="Proteomes" id="UP000014500">
    <property type="component" value="Unassembled WGS sequence"/>
</dbReference>
<dbReference type="CDD" id="cd08838">
    <property type="entry name" value="ArfGap_AGFG"/>
    <property type="match status" value="1"/>
</dbReference>
<feature type="domain" description="Arf-GAP" evidence="7">
    <location>
        <begin position="10"/>
        <end position="134"/>
    </location>
</feature>
<evidence type="ECO:0000256" key="4">
    <source>
        <dbReference type="ARBA" id="ARBA00022833"/>
    </source>
</evidence>
<dbReference type="GO" id="GO:0008270">
    <property type="term" value="F:zinc ion binding"/>
    <property type="evidence" value="ECO:0007669"/>
    <property type="project" value="UniProtKB-KW"/>
</dbReference>
<keyword evidence="1" id="KW-0479">Metal-binding</keyword>
<dbReference type="EnsemblMetazoa" id="SMAR006491-RA">
    <property type="protein sequence ID" value="SMAR006491-PA"/>
    <property type="gene ID" value="SMAR006491"/>
</dbReference>
<evidence type="ECO:0000313" key="9">
    <source>
        <dbReference type="Proteomes" id="UP000014500"/>
    </source>
</evidence>
<dbReference type="GO" id="GO:0016020">
    <property type="term" value="C:membrane"/>
    <property type="evidence" value="ECO:0007669"/>
    <property type="project" value="TreeGrafter"/>
</dbReference>
<dbReference type="PANTHER" id="PTHR46134">
    <property type="entry name" value="DRONGO, ISOFORM F"/>
    <property type="match status" value="1"/>
</dbReference>
<feature type="compositionally biased region" description="Low complexity" evidence="6">
    <location>
        <begin position="385"/>
        <end position="411"/>
    </location>
</feature>
<dbReference type="PRINTS" id="PR00405">
    <property type="entry name" value="REVINTRACTNG"/>
</dbReference>
<keyword evidence="3 5" id="KW-0863">Zinc-finger</keyword>
<dbReference type="STRING" id="126957.T1IZ22"/>
<feature type="compositionally biased region" description="Polar residues" evidence="6">
    <location>
        <begin position="175"/>
        <end position="192"/>
    </location>
</feature>
<evidence type="ECO:0000256" key="2">
    <source>
        <dbReference type="ARBA" id="ARBA00022737"/>
    </source>
</evidence>
<evidence type="ECO:0000256" key="6">
    <source>
        <dbReference type="SAM" id="MobiDB-lite"/>
    </source>
</evidence>
<evidence type="ECO:0000256" key="5">
    <source>
        <dbReference type="PROSITE-ProRule" id="PRU00288"/>
    </source>
</evidence>
<evidence type="ECO:0000259" key="7">
    <source>
        <dbReference type="PROSITE" id="PS50115"/>
    </source>
</evidence>
<dbReference type="InterPro" id="IPR037278">
    <property type="entry name" value="ARFGAP/RecO"/>
</dbReference>
<evidence type="ECO:0000256" key="1">
    <source>
        <dbReference type="ARBA" id="ARBA00022723"/>
    </source>
</evidence>
<dbReference type="SUPFAM" id="SSF57863">
    <property type="entry name" value="ArfGap/RecO-like zinc finger"/>
    <property type="match status" value="1"/>
</dbReference>
<dbReference type="Pfam" id="PF01412">
    <property type="entry name" value="ArfGap"/>
    <property type="match status" value="1"/>
</dbReference>
<feature type="region of interest" description="Disordered" evidence="6">
    <location>
        <begin position="175"/>
        <end position="197"/>
    </location>
</feature>
<dbReference type="PROSITE" id="PS50115">
    <property type="entry name" value="ARFGAP"/>
    <property type="match status" value="1"/>
</dbReference>
<dbReference type="PANTHER" id="PTHR46134:SF3">
    <property type="entry name" value="ARFGAP WITH FG REPEATS 1"/>
    <property type="match status" value="1"/>
</dbReference>
<evidence type="ECO:0000313" key="8">
    <source>
        <dbReference type="EnsemblMetazoa" id="SMAR006491-PA"/>
    </source>
</evidence>
<feature type="region of interest" description="Disordered" evidence="6">
    <location>
        <begin position="256"/>
        <end position="275"/>
    </location>
</feature>
<feature type="region of interest" description="Disordered" evidence="6">
    <location>
        <begin position="377"/>
        <end position="411"/>
    </location>
</feature>